<proteinExistence type="inferred from homology"/>
<keyword evidence="7" id="KW-1185">Reference proteome</keyword>
<organism evidence="5">
    <name type="scientific">Physcomitrium patens</name>
    <name type="common">Spreading-leaved earth moss</name>
    <name type="synonym">Physcomitrella patens</name>
    <dbReference type="NCBI Taxonomy" id="3218"/>
    <lineage>
        <taxon>Eukaryota</taxon>
        <taxon>Viridiplantae</taxon>
        <taxon>Streptophyta</taxon>
        <taxon>Embryophyta</taxon>
        <taxon>Bryophyta</taxon>
        <taxon>Bryophytina</taxon>
        <taxon>Bryopsida</taxon>
        <taxon>Funariidae</taxon>
        <taxon>Funariales</taxon>
        <taxon>Funariaceae</taxon>
        <taxon>Physcomitrium</taxon>
    </lineage>
</organism>
<dbReference type="GO" id="GO:0008270">
    <property type="term" value="F:zinc ion binding"/>
    <property type="evidence" value="ECO:0007669"/>
    <property type="project" value="UniProtKB-KW"/>
</dbReference>
<dbReference type="Gramene" id="Pp3c21_1210V3.2">
    <property type="protein sequence ID" value="Pp3c21_1210V3.2"/>
    <property type="gene ID" value="Pp3c21_1210"/>
</dbReference>
<dbReference type="EMBL" id="ABEU02000021">
    <property type="protein sequence ID" value="PNR31465.1"/>
    <property type="molecule type" value="Genomic_DNA"/>
</dbReference>
<dbReference type="PANTHER" id="PTHR45878">
    <property type="entry name" value="ZINC FINGER PROTEIN WIP2"/>
    <property type="match status" value="1"/>
</dbReference>
<reference evidence="5 7" key="1">
    <citation type="journal article" date="2008" name="Science">
        <title>The Physcomitrella genome reveals evolutionary insights into the conquest of land by plants.</title>
        <authorList>
            <person name="Rensing S."/>
            <person name="Lang D."/>
            <person name="Zimmer A."/>
            <person name="Terry A."/>
            <person name="Salamov A."/>
            <person name="Shapiro H."/>
            <person name="Nishiyama T."/>
            <person name="Perroud P.-F."/>
            <person name="Lindquist E."/>
            <person name="Kamisugi Y."/>
            <person name="Tanahashi T."/>
            <person name="Sakakibara K."/>
            <person name="Fujita T."/>
            <person name="Oishi K."/>
            <person name="Shin-I T."/>
            <person name="Kuroki Y."/>
            <person name="Toyoda A."/>
            <person name="Suzuki Y."/>
            <person name="Hashimoto A."/>
            <person name="Yamaguchi K."/>
            <person name="Sugano A."/>
            <person name="Kohara Y."/>
            <person name="Fujiyama A."/>
            <person name="Anterola A."/>
            <person name="Aoki S."/>
            <person name="Ashton N."/>
            <person name="Barbazuk W.B."/>
            <person name="Barker E."/>
            <person name="Bennetzen J."/>
            <person name="Bezanilla M."/>
            <person name="Blankenship R."/>
            <person name="Cho S.H."/>
            <person name="Dutcher S."/>
            <person name="Estelle M."/>
            <person name="Fawcett J.A."/>
            <person name="Gundlach H."/>
            <person name="Hanada K."/>
            <person name="Heyl A."/>
            <person name="Hicks K.A."/>
            <person name="Hugh J."/>
            <person name="Lohr M."/>
            <person name="Mayer K."/>
            <person name="Melkozernov A."/>
            <person name="Murata T."/>
            <person name="Nelson D."/>
            <person name="Pils B."/>
            <person name="Prigge M."/>
            <person name="Reiss B."/>
            <person name="Renner T."/>
            <person name="Rombauts S."/>
            <person name="Rushton P."/>
            <person name="Sanderfoot A."/>
            <person name="Schween G."/>
            <person name="Shiu S.-H."/>
            <person name="Stueber K."/>
            <person name="Theodoulou F.L."/>
            <person name="Tu H."/>
            <person name="Van de Peer Y."/>
            <person name="Verrier P.J."/>
            <person name="Waters E."/>
            <person name="Wood A."/>
            <person name="Yang L."/>
            <person name="Cove D."/>
            <person name="Cuming A."/>
            <person name="Hasebe M."/>
            <person name="Lucas S."/>
            <person name="Mishler D.B."/>
            <person name="Reski R."/>
            <person name="Grigoriev I."/>
            <person name="Quatrano R.S."/>
            <person name="Boore J.L."/>
        </authorList>
    </citation>
    <scope>NUCLEOTIDE SEQUENCE [LARGE SCALE GENOMIC DNA]</scope>
    <source>
        <strain evidence="6 7">cv. Gransden 2004</strain>
    </source>
</reference>
<reference evidence="6" key="3">
    <citation type="submission" date="2020-12" db="UniProtKB">
        <authorList>
            <consortium name="EnsemblPlants"/>
        </authorList>
    </citation>
    <scope>IDENTIFICATION</scope>
</reference>
<dbReference type="STRING" id="3218.A9TA08"/>
<evidence type="ECO:0000313" key="7">
    <source>
        <dbReference type="Proteomes" id="UP000006727"/>
    </source>
</evidence>
<dbReference type="SUPFAM" id="SSF57667">
    <property type="entry name" value="beta-beta-alpha zinc fingers"/>
    <property type="match status" value="2"/>
</dbReference>
<dbReference type="Gene3D" id="3.30.160.60">
    <property type="entry name" value="Classic Zinc Finger"/>
    <property type="match status" value="2"/>
</dbReference>
<dbReference type="KEGG" id="ppp:112273890"/>
<dbReference type="Proteomes" id="UP000006727">
    <property type="component" value="Chromosome 21"/>
</dbReference>
<dbReference type="InterPro" id="IPR043584">
    <property type="entry name" value="WIP1/2/3/4/5/6"/>
</dbReference>
<dbReference type="RefSeq" id="XP_024358686.1">
    <property type="nucleotide sequence ID" value="XM_024502918.2"/>
</dbReference>
<gene>
    <name evidence="6" type="primary">LOC112273890</name>
    <name evidence="5" type="ORF">PHYPA_025586</name>
</gene>
<dbReference type="GO" id="GO:0005634">
    <property type="term" value="C:nucleus"/>
    <property type="evidence" value="ECO:0000318"/>
    <property type="project" value="GO_Central"/>
</dbReference>
<dbReference type="SMART" id="SM00355">
    <property type="entry name" value="ZnF_C2H2"/>
    <property type="match status" value="4"/>
</dbReference>
<evidence type="ECO:0000256" key="1">
    <source>
        <dbReference type="ARBA" id="ARBA00023452"/>
    </source>
</evidence>
<dbReference type="Gramene" id="Pp3c21_1210V3.1">
    <property type="protein sequence ID" value="Pp3c21_1210V3.1"/>
    <property type="gene ID" value="Pp3c21_1210"/>
</dbReference>
<dbReference type="InterPro" id="IPR036236">
    <property type="entry name" value="Znf_C2H2_sf"/>
</dbReference>
<dbReference type="PROSITE" id="PS00028">
    <property type="entry name" value="ZINC_FINGER_C2H2_1"/>
    <property type="match status" value="2"/>
</dbReference>
<evidence type="ECO:0000313" key="5">
    <source>
        <dbReference type="EMBL" id="PNR31465.1"/>
    </source>
</evidence>
<dbReference type="HOGENOM" id="CLU_487819_0_0_1"/>
<keyword evidence="2" id="KW-0479">Metal-binding</keyword>
<dbReference type="EnsemblPlants" id="Pp3c21_1210V3.1">
    <property type="protein sequence ID" value="Pp3c21_1210V3.1"/>
    <property type="gene ID" value="Pp3c21_1210"/>
</dbReference>
<keyword evidence="2" id="KW-0862">Zinc</keyword>
<evidence type="ECO:0000256" key="2">
    <source>
        <dbReference type="PROSITE-ProRule" id="PRU00042"/>
    </source>
</evidence>
<evidence type="ECO:0000259" key="4">
    <source>
        <dbReference type="PROSITE" id="PS50157"/>
    </source>
</evidence>
<dbReference type="PANTHER" id="PTHR45878:SF44">
    <property type="entry name" value="C2H2-TYPE DOMAIN-CONTAINING PROTEIN"/>
    <property type="match status" value="1"/>
</dbReference>
<dbReference type="GeneID" id="112273890"/>
<dbReference type="EnsemblPlants" id="Pp3c21_1210V3.2">
    <property type="protein sequence ID" value="Pp3c21_1210V3.2"/>
    <property type="gene ID" value="Pp3c21_1210"/>
</dbReference>
<sequence>MAVTATPALSTFYGTEAANILQPLTFSGNHGLMANDVVPLSLGSMLTMGGTSLYNYGDNAAFASPWDSYFTRDSSIFNLPNTLSPSLSFSDSSVYSTEESDLLLLNSDSDDFFQQIHGCSPISATSSISASSSISTMHPNLVNTLKNMVAPGSAGSSVAQGVSIFGDAQAPLLDRQLLPQVQVENHLQDRSQLDSIYGFRNALPRQSQQSVVVPKVELQDLPSSVGVVVSTPADSNLDSVKAVEKSESEDIEAAVVSVDLIQNRRPFKCQHEGCNKTFKNPQTMKMHHKTHYSDGSAASKTCTLPTLTSSLKAGHNKKIPSRCPKCKKTFVGLYELRRHFGRKHSEGEKPFGCRKCGKKFYIEVDVRDHEKLCGEPIECKCGLKFAFKCNLVAHKKAHPACQDQQPNCSSSTTSNNQSSSDDSDHSPGISRYSQTSGIKRAREESTSPIQSSLHVPVPDFTGIPDAPLFKTARHAFPGSSFHSETSPLWTSNMLYPPISFSNLPLPSAYTNLDCLQDRLRFNPQHFSTKSLPIPSTYAEAVNCEMGIAHNQLPFKAWSG</sequence>
<comment type="similarity">
    <text evidence="1">Belongs to the WIP C2H2-type zinc-finger protein family.</text>
</comment>
<dbReference type="eggNOG" id="KOG1721">
    <property type="taxonomic scope" value="Eukaryota"/>
</dbReference>
<dbReference type="Pfam" id="PF00096">
    <property type="entry name" value="zf-C2H2"/>
    <property type="match status" value="1"/>
</dbReference>
<name>A9TA08_PHYPA</name>
<feature type="domain" description="C2H2-type" evidence="4">
    <location>
        <begin position="321"/>
        <end position="350"/>
    </location>
</feature>
<dbReference type="AlphaFoldDB" id="A9TA08"/>
<protein>
    <recommendedName>
        <fullName evidence="4">C2H2-type domain-containing protein</fullName>
    </recommendedName>
</protein>
<feature type="domain" description="C2H2-type" evidence="4">
    <location>
        <begin position="267"/>
        <end position="296"/>
    </location>
</feature>
<keyword evidence="2" id="KW-0863">Zinc-finger</keyword>
<dbReference type="PaxDb" id="3218-PP1S191_100V6.1"/>
<evidence type="ECO:0000256" key="3">
    <source>
        <dbReference type="SAM" id="MobiDB-lite"/>
    </source>
</evidence>
<dbReference type="FunCoup" id="A9TA08">
    <property type="interactions" value="1630"/>
</dbReference>
<evidence type="ECO:0000313" key="6">
    <source>
        <dbReference type="EnsemblPlants" id="Pp3c21_1210V3.1"/>
    </source>
</evidence>
<feature type="region of interest" description="Disordered" evidence="3">
    <location>
        <begin position="401"/>
        <end position="458"/>
    </location>
</feature>
<accession>A9TA08</accession>
<dbReference type="GO" id="GO:0003700">
    <property type="term" value="F:DNA-binding transcription factor activity"/>
    <property type="evidence" value="ECO:0000318"/>
    <property type="project" value="GO_Central"/>
</dbReference>
<dbReference type="OrthoDB" id="9406869at2759"/>
<reference evidence="5 7" key="2">
    <citation type="journal article" date="2018" name="Plant J.">
        <title>The Physcomitrella patens chromosome-scale assembly reveals moss genome structure and evolution.</title>
        <authorList>
            <person name="Lang D."/>
            <person name="Ullrich K.K."/>
            <person name="Murat F."/>
            <person name="Fuchs J."/>
            <person name="Jenkins J."/>
            <person name="Haas F.B."/>
            <person name="Piednoel M."/>
            <person name="Gundlach H."/>
            <person name="Van Bel M."/>
            <person name="Meyberg R."/>
            <person name="Vives C."/>
            <person name="Morata J."/>
            <person name="Symeonidi A."/>
            <person name="Hiss M."/>
            <person name="Muchero W."/>
            <person name="Kamisugi Y."/>
            <person name="Saleh O."/>
            <person name="Blanc G."/>
            <person name="Decker E.L."/>
            <person name="van Gessel N."/>
            <person name="Grimwood J."/>
            <person name="Hayes R.D."/>
            <person name="Graham S.W."/>
            <person name="Gunter L.E."/>
            <person name="McDaniel S.F."/>
            <person name="Hoernstein S.N.W."/>
            <person name="Larsson A."/>
            <person name="Li F.W."/>
            <person name="Perroud P.F."/>
            <person name="Phillips J."/>
            <person name="Ranjan P."/>
            <person name="Rokshar D.S."/>
            <person name="Rothfels C.J."/>
            <person name="Schneider L."/>
            <person name="Shu S."/>
            <person name="Stevenson D.W."/>
            <person name="Thummler F."/>
            <person name="Tillich M."/>
            <person name="Villarreal Aguilar J.C."/>
            <person name="Widiez T."/>
            <person name="Wong G.K."/>
            <person name="Wymore A."/>
            <person name="Zhang Y."/>
            <person name="Zimmer A.D."/>
            <person name="Quatrano R.S."/>
            <person name="Mayer K.F.X."/>
            <person name="Goodstein D."/>
            <person name="Casacuberta J.M."/>
            <person name="Vandepoele K."/>
            <person name="Reski R."/>
            <person name="Cuming A.C."/>
            <person name="Tuskan G.A."/>
            <person name="Maumus F."/>
            <person name="Salse J."/>
            <person name="Schmutz J."/>
            <person name="Rensing S.A."/>
        </authorList>
    </citation>
    <scope>NUCLEOTIDE SEQUENCE [LARGE SCALE GENOMIC DNA]</scope>
    <source>
        <strain evidence="6 7">cv. Gransden 2004</strain>
    </source>
</reference>
<dbReference type="PROSITE" id="PS50157">
    <property type="entry name" value="ZINC_FINGER_C2H2_2"/>
    <property type="match status" value="2"/>
</dbReference>
<feature type="compositionally biased region" description="Low complexity" evidence="3">
    <location>
        <begin position="409"/>
        <end position="420"/>
    </location>
</feature>
<dbReference type="InterPro" id="IPR013087">
    <property type="entry name" value="Znf_C2H2_type"/>
</dbReference>